<comment type="similarity">
    <text evidence="1">Belongs to the type-I restriction system S methylase family.</text>
</comment>
<dbReference type="Gene3D" id="3.90.220.20">
    <property type="entry name" value="DNA methylase specificity domains"/>
    <property type="match status" value="2"/>
</dbReference>
<feature type="domain" description="Type I restriction modification DNA specificity" evidence="4">
    <location>
        <begin position="5"/>
        <end position="101"/>
    </location>
</feature>
<organism evidence="5 6">
    <name type="scientific">Pseudomonas putida TRO1</name>
    <dbReference type="NCBI Taxonomy" id="1227924"/>
    <lineage>
        <taxon>Bacteria</taxon>
        <taxon>Pseudomonadati</taxon>
        <taxon>Pseudomonadota</taxon>
        <taxon>Gammaproteobacteria</taxon>
        <taxon>Pseudomonadales</taxon>
        <taxon>Pseudomonadaceae</taxon>
        <taxon>Pseudomonas</taxon>
    </lineage>
</organism>
<dbReference type="SUPFAM" id="SSF116734">
    <property type="entry name" value="DNA methylase specificity domain"/>
    <property type="match status" value="2"/>
</dbReference>
<keyword evidence="2" id="KW-0680">Restriction system</keyword>
<dbReference type="InterPro" id="IPR052021">
    <property type="entry name" value="Type-I_RS_S_subunit"/>
</dbReference>
<dbReference type="PANTHER" id="PTHR30408:SF13">
    <property type="entry name" value="TYPE I RESTRICTION ENZYME HINDI SPECIFICITY SUBUNIT"/>
    <property type="match status" value="1"/>
</dbReference>
<evidence type="ECO:0000313" key="5">
    <source>
        <dbReference type="EMBL" id="ENY76941.1"/>
    </source>
</evidence>
<sequence>MTIAANIADTSILSVSGCFPDSVVGFVADPKKSNVFFVKYYLDTLKAAMQSISHGTTQDNLSLEKLLSFDFWVPSVEEQRKIASVLLAYDDLIENNARRVEILEEMARRLYEEWFVKFRFPGHEDAVFEKMTINNVADVVRGRSYRSAELVGEGRPFVNLKCVNRDGGYRRDGLKYYSGKYKAEQLVSSGDIIMAVTDMTQERRIVARVALVPDLGEQEGVISMDLVRIVPRDGIPPLYLYSFFRWSDFADNVKNHATGANVLHLHPDLVASYDIDLPPQEVCKLFAEKVRPAIELVDVLEKKNANLRAQRDLLLPKLISGEIDISEIPMPT</sequence>
<dbReference type="Proteomes" id="UP000013237">
    <property type="component" value="Unassembled WGS sequence"/>
</dbReference>
<dbReference type="AlphaFoldDB" id="A0AAD2WAK4"/>
<protein>
    <submittedName>
        <fullName evidence="5">Type I restriction-modification system specificity subunit</fullName>
    </submittedName>
</protein>
<comment type="caution">
    <text evidence="5">The sequence shown here is derived from an EMBL/GenBank/DDBJ whole genome shotgun (WGS) entry which is preliminary data.</text>
</comment>
<dbReference type="EMBL" id="APBQ01000096">
    <property type="protein sequence ID" value="ENY76941.1"/>
    <property type="molecule type" value="Genomic_DNA"/>
</dbReference>
<proteinExistence type="inferred from homology"/>
<dbReference type="InterPro" id="IPR044946">
    <property type="entry name" value="Restrct_endonuc_typeI_TRD_sf"/>
</dbReference>
<name>A0AAD2WAK4_PSEPU</name>
<evidence type="ECO:0000256" key="1">
    <source>
        <dbReference type="ARBA" id="ARBA00010923"/>
    </source>
</evidence>
<evidence type="ECO:0000256" key="3">
    <source>
        <dbReference type="ARBA" id="ARBA00023125"/>
    </source>
</evidence>
<dbReference type="GO" id="GO:0009307">
    <property type="term" value="P:DNA restriction-modification system"/>
    <property type="evidence" value="ECO:0007669"/>
    <property type="project" value="UniProtKB-KW"/>
</dbReference>
<dbReference type="InterPro" id="IPR000055">
    <property type="entry name" value="Restrct_endonuc_typeI_TRD"/>
</dbReference>
<evidence type="ECO:0000256" key="2">
    <source>
        <dbReference type="ARBA" id="ARBA00022747"/>
    </source>
</evidence>
<keyword evidence="3" id="KW-0238">DNA-binding</keyword>
<dbReference type="PANTHER" id="PTHR30408">
    <property type="entry name" value="TYPE-1 RESTRICTION ENZYME ECOKI SPECIFICITY PROTEIN"/>
    <property type="match status" value="1"/>
</dbReference>
<dbReference type="Pfam" id="PF01420">
    <property type="entry name" value="Methylase_S"/>
    <property type="match status" value="1"/>
</dbReference>
<reference evidence="5 6" key="1">
    <citation type="submission" date="2013-02" db="EMBL/GenBank/DDBJ databases">
        <title>Insights into the proteome of triclosan-resistant Pseudomonas putida TRO1, isolated from activated sludge.</title>
        <authorList>
            <person name="Lolas I.B."/>
            <person name="Almeida B."/>
            <person name="Starnawski P.M."/>
            <person name="Soenderkaer M."/>
            <person name="Nielsen K.L."/>
            <person name="Nielsen J.L."/>
        </authorList>
    </citation>
    <scope>NUCLEOTIDE SEQUENCE [LARGE SCALE GENOMIC DNA]</scope>
    <source>
        <strain evidence="5 6">TRO1</strain>
    </source>
</reference>
<dbReference type="GO" id="GO:0003677">
    <property type="term" value="F:DNA binding"/>
    <property type="evidence" value="ECO:0007669"/>
    <property type="project" value="UniProtKB-KW"/>
</dbReference>
<evidence type="ECO:0000259" key="4">
    <source>
        <dbReference type="Pfam" id="PF01420"/>
    </source>
</evidence>
<accession>A0AAD2WAK4</accession>
<evidence type="ECO:0000313" key="6">
    <source>
        <dbReference type="Proteomes" id="UP000013237"/>
    </source>
</evidence>
<gene>
    <name evidence="5" type="ORF">C206_14819</name>
</gene>